<dbReference type="FunFam" id="3.30.40.10:FF:000002">
    <property type="entry name" value="Histone-lysine N-methyltransferase"/>
    <property type="match status" value="1"/>
</dbReference>
<dbReference type="PROSITE" id="PS51805">
    <property type="entry name" value="EPHD"/>
    <property type="match status" value="1"/>
</dbReference>
<feature type="compositionally biased region" description="Polar residues" evidence="14">
    <location>
        <begin position="1"/>
        <end position="23"/>
    </location>
</feature>
<evidence type="ECO:0000256" key="14">
    <source>
        <dbReference type="SAM" id="MobiDB-lite"/>
    </source>
</evidence>
<dbReference type="GO" id="GO:0003713">
    <property type="term" value="F:transcription coactivator activity"/>
    <property type="evidence" value="ECO:0007669"/>
    <property type="project" value="TreeGrafter"/>
</dbReference>
<keyword evidence="11" id="KW-0805">Transcription regulation</keyword>
<keyword evidence="7" id="KW-0677">Repeat</keyword>
<dbReference type="PANTHER" id="PTHR45888:SF6">
    <property type="entry name" value="HL01030P-RELATED"/>
    <property type="match status" value="1"/>
</dbReference>
<feature type="region of interest" description="Disordered" evidence="14">
    <location>
        <begin position="286"/>
        <end position="495"/>
    </location>
</feature>
<evidence type="ECO:0000313" key="18">
    <source>
        <dbReference type="Proteomes" id="UP000440578"/>
    </source>
</evidence>
<feature type="domain" description="Post-SET" evidence="15">
    <location>
        <begin position="1254"/>
        <end position="1270"/>
    </location>
</feature>
<evidence type="ECO:0000256" key="12">
    <source>
        <dbReference type="ARBA" id="ARBA00023163"/>
    </source>
</evidence>
<feature type="compositionally biased region" description="Low complexity" evidence="14">
    <location>
        <begin position="89"/>
        <end position="107"/>
    </location>
</feature>
<feature type="compositionally biased region" description="Pro residues" evidence="14">
    <location>
        <begin position="26"/>
        <end position="43"/>
    </location>
</feature>
<dbReference type="PROSITE" id="PS50868">
    <property type="entry name" value="POST_SET"/>
    <property type="match status" value="1"/>
</dbReference>
<feature type="region of interest" description="Disordered" evidence="14">
    <location>
        <begin position="247"/>
        <end position="273"/>
    </location>
</feature>
<feature type="compositionally biased region" description="Polar residues" evidence="14">
    <location>
        <begin position="391"/>
        <end position="411"/>
    </location>
</feature>
<keyword evidence="3 17" id="KW-0489">Methyltransferase</keyword>
<evidence type="ECO:0000259" key="15">
    <source>
        <dbReference type="PROSITE" id="PS50868"/>
    </source>
</evidence>
<dbReference type="InterPro" id="IPR013083">
    <property type="entry name" value="Znf_RING/FYVE/PHD"/>
</dbReference>
<dbReference type="Pfam" id="PF13832">
    <property type="entry name" value="zf-HC5HC2H_2"/>
    <property type="match status" value="1"/>
</dbReference>
<keyword evidence="6" id="KW-0479">Metal-binding</keyword>
<feature type="region of interest" description="Disordered" evidence="14">
    <location>
        <begin position="1"/>
        <end position="129"/>
    </location>
</feature>
<dbReference type="PROSITE" id="PS51542">
    <property type="entry name" value="FYRN"/>
    <property type="match status" value="1"/>
</dbReference>
<feature type="compositionally biased region" description="Polar residues" evidence="14">
    <location>
        <begin position="263"/>
        <end position="272"/>
    </location>
</feature>
<keyword evidence="18" id="KW-1185">Reference proteome</keyword>
<keyword evidence="2" id="KW-0597">Phosphoprotein</keyword>
<feature type="compositionally biased region" description="Basic residues" evidence="14">
    <location>
        <begin position="302"/>
        <end position="328"/>
    </location>
</feature>
<dbReference type="OrthoDB" id="308383at2759"/>
<feature type="domain" description="PHD-type" evidence="16">
    <location>
        <begin position="819"/>
        <end position="927"/>
    </location>
</feature>
<dbReference type="InterPro" id="IPR046341">
    <property type="entry name" value="SET_dom_sf"/>
</dbReference>
<dbReference type="GO" id="GO:0005700">
    <property type="term" value="C:polytene chromosome"/>
    <property type="evidence" value="ECO:0007669"/>
    <property type="project" value="UniProtKB-ARBA"/>
</dbReference>
<feature type="compositionally biased region" description="Low complexity" evidence="14">
    <location>
        <begin position="253"/>
        <end position="262"/>
    </location>
</feature>
<dbReference type="SMART" id="SM00542">
    <property type="entry name" value="FYRC"/>
    <property type="match status" value="1"/>
</dbReference>
<comment type="caution">
    <text evidence="17">The sequence shown here is derived from an EMBL/GenBank/DDBJ whole genome shotgun (WGS) entry which is preliminary data.</text>
</comment>
<feature type="compositionally biased region" description="Basic and acidic residues" evidence="14">
    <location>
        <begin position="744"/>
        <end position="754"/>
    </location>
</feature>
<dbReference type="InterPro" id="IPR003616">
    <property type="entry name" value="Post-SET_dom"/>
</dbReference>
<dbReference type="FunFam" id="3.30.160.360:FF:000001">
    <property type="entry name" value="Histone-lysine N-methyltransferase"/>
    <property type="match status" value="1"/>
</dbReference>
<dbReference type="Pfam" id="PF05965">
    <property type="entry name" value="FYRC"/>
    <property type="match status" value="1"/>
</dbReference>
<feature type="region of interest" description="Disordered" evidence="14">
    <location>
        <begin position="730"/>
        <end position="768"/>
    </location>
</feature>
<comment type="subcellular location">
    <subcellularLocation>
        <location evidence="1">Nucleus</location>
    </subcellularLocation>
</comment>
<dbReference type="GO" id="GO:0044666">
    <property type="term" value="C:MLL3/4 complex"/>
    <property type="evidence" value="ECO:0007669"/>
    <property type="project" value="TreeGrafter"/>
</dbReference>
<dbReference type="InterPro" id="IPR034732">
    <property type="entry name" value="EPHD"/>
</dbReference>
<evidence type="ECO:0000256" key="4">
    <source>
        <dbReference type="ARBA" id="ARBA00022679"/>
    </source>
</evidence>
<evidence type="ECO:0000256" key="10">
    <source>
        <dbReference type="ARBA" id="ARBA00022853"/>
    </source>
</evidence>
<name>A0A6A4VTC2_AMPAM</name>
<evidence type="ECO:0000256" key="2">
    <source>
        <dbReference type="ARBA" id="ARBA00022553"/>
    </source>
</evidence>
<evidence type="ECO:0000256" key="5">
    <source>
        <dbReference type="ARBA" id="ARBA00022691"/>
    </source>
</evidence>
<evidence type="ECO:0000256" key="6">
    <source>
        <dbReference type="ARBA" id="ARBA00022723"/>
    </source>
</evidence>
<evidence type="ECO:0000256" key="7">
    <source>
        <dbReference type="ARBA" id="ARBA00022737"/>
    </source>
</evidence>
<dbReference type="SMART" id="SM00541">
    <property type="entry name" value="FYRN"/>
    <property type="match status" value="1"/>
</dbReference>
<keyword evidence="8" id="KW-0863">Zinc-finger</keyword>
<evidence type="ECO:0000256" key="9">
    <source>
        <dbReference type="ARBA" id="ARBA00022833"/>
    </source>
</evidence>
<dbReference type="Pfam" id="PF05964">
    <property type="entry name" value="FYRN"/>
    <property type="match status" value="1"/>
</dbReference>
<proteinExistence type="predicted"/>
<evidence type="ECO:0000313" key="17">
    <source>
        <dbReference type="EMBL" id="KAF0296933.1"/>
    </source>
</evidence>
<reference evidence="17 18" key="1">
    <citation type="submission" date="2019-07" db="EMBL/GenBank/DDBJ databases">
        <title>Draft genome assembly of a fouling barnacle, Amphibalanus amphitrite (Darwin, 1854): The first reference genome for Thecostraca.</title>
        <authorList>
            <person name="Kim W."/>
        </authorList>
    </citation>
    <scope>NUCLEOTIDE SEQUENCE [LARGE SCALE GENOMIC DNA]</scope>
    <source>
        <strain evidence="17">SNU_AA5</strain>
        <tissue evidence="17">Soma without cirri and trophi</tissue>
    </source>
</reference>
<keyword evidence="9" id="KW-0862">Zinc</keyword>
<dbReference type="GO" id="GO:0042800">
    <property type="term" value="F:histone H3K4 methyltransferase activity"/>
    <property type="evidence" value="ECO:0007669"/>
    <property type="project" value="TreeGrafter"/>
</dbReference>
<dbReference type="Gene3D" id="3.30.160.360">
    <property type="match status" value="1"/>
</dbReference>
<keyword evidence="10" id="KW-0156">Chromatin regulator</keyword>
<dbReference type="InterPro" id="IPR003889">
    <property type="entry name" value="FYrich_C"/>
</dbReference>
<dbReference type="PROSITE" id="PS51543">
    <property type="entry name" value="FYRC"/>
    <property type="match status" value="1"/>
</dbReference>
<organism evidence="17 18">
    <name type="scientific">Amphibalanus amphitrite</name>
    <name type="common">Striped barnacle</name>
    <name type="synonym">Balanus amphitrite</name>
    <dbReference type="NCBI Taxonomy" id="1232801"/>
    <lineage>
        <taxon>Eukaryota</taxon>
        <taxon>Metazoa</taxon>
        <taxon>Ecdysozoa</taxon>
        <taxon>Arthropoda</taxon>
        <taxon>Crustacea</taxon>
        <taxon>Multicrustacea</taxon>
        <taxon>Cirripedia</taxon>
        <taxon>Thoracica</taxon>
        <taxon>Thoracicalcarea</taxon>
        <taxon>Balanomorpha</taxon>
        <taxon>Balanoidea</taxon>
        <taxon>Balanidae</taxon>
        <taxon>Amphibalaninae</taxon>
        <taxon>Amphibalanus</taxon>
    </lineage>
</organism>
<gene>
    <name evidence="17" type="primary">Kmt2d_1</name>
    <name evidence="17" type="ORF">FJT64_005674</name>
</gene>
<evidence type="ECO:0000259" key="16">
    <source>
        <dbReference type="PROSITE" id="PS51805"/>
    </source>
</evidence>
<feature type="compositionally biased region" description="Low complexity" evidence="14">
    <location>
        <begin position="286"/>
        <end position="301"/>
    </location>
</feature>
<dbReference type="AlphaFoldDB" id="A0A6A4VTC2"/>
<dbReference type="InterPro" id="IPR003888">
    <property type="entry name" value="FYrich_N"/>
</dbReference>
<evidence type="ECO:0000256" key="11">
    <source>
        <dbReference type="ARBA" id="ARBA00023015"/>
    </source>
</evidence>
<dbReference type="GO" id="GO:0045944">
    <property type="term" value="P:positive regulation of transcription by RNA polymerase II"/>
    <property type="evidence" value="ECO:0007669"/>
    <property type="project" value="TreeGrafter"/>
</dbReference>
<dbReference type="SUPFAM" id="SSF82199">
    <property type="entry name" value="SET domain"/>
    <property type="match status" value="1"/>
</dbReference>
<keyword evidence="13" id="KW-0539">Nucleus</keyword>
<accession>A0A6A4VTC2</accession>
<dbReference type="GO" id="GO:0032259">
    <property type="term" value="P:methylation"/>
    <property type="evidence" value="ECO:0007669"/>
    <property type="project" value="UniProtKB-KW"/>
</dbReference>
<dbReference type="Gene3D" id="3.30.40.10">
    <property type="entry name" value="Zinc/RING finger domain, C3HC4 (zinc finger)"/>
    <property type="match status" value="1"/>
</dbReference>
<dbReference type="EMBL" id="VIIS01001525">
    <property type="protein sequence ID" value="KAF0296933.1"/>
    <property type="molecule type" value="Genomic_DNA"/>
</dbReference>
<dbReference type="PANTHER" id="PTHR45888">
    <property type="entry name" value="HL01030P-RELATED"/>
    <property type="match status" value="1"/>
</dbReference>
<feature type="compositionally biased region" description="Pro residues" evidence="14">
    <location>
        <begin position="333"/>
        <end position="344"/>
    </location>
</feature>
<evidence type="ECO:0000256" key="3">
    <source>
        <dbReference type="ARBA" id="ARBA00022603"/>
    </source>
</evidence>
<keyword evidence="12" id="KW-0804">Transcription</keyword>
<evidence type="ECO:0000256" key="1">
    <source>
        <dbReference type="ARBA" id="ARBA00004123"/>
    </source>
</evidence>
<feature type="compositionally biased region" description="Low complexity" evidence="14">
    <location>
        <begin position="448"/>
        <end position="462"/>
    </location>
</feature>
<dbReference type="Proteomes" id="UP000440578">
    <property type="component" value="Unassembled WGS sequence"/>
</dbReference>
<evidence type="ECO:0000256" key="8">
    <source>
        <dbReference type="ARBA" id="ARBA00022771"/>
    </source>
</evidence>
<evidence type="ECO:0000256" key="13">
    <source>
        <dbReference type="ARBA" id="ARBA00023242"/>
    </source>
</evidence>
<protein>
    <submittedName>
        <fullName evidence="17">Histone-lysine N-methyltransferase 2D</fullName>
    </submittedName>
</protein>
<keyword evidence="4 17" id="KW-0808">Transferase</keyword>
<dbReference type="GO" id="GO:0008270">
    <property type="term" value="F:zinc ion binding"/>
    <property type="evidence" value="ECO:0007669"/>
    <property type="project" value="UniProtKB-KW"/>
</dbReference>
<dbReference type="SMART" id="SM00508">
    <property type="entry name" value="PostSET"/>
    <property type="match status" value="1"/>
</dbReference>
<feature type="compositionally biased region" description="Pro residues" evidence="14">
    <location>
        <begin position="430"/>
        <end position="440"/>
    </location>
</feature>
<dbReference type="Gene3D" id="2.170.270.10">
    <property type="entry name" value="SET domain"/>
    <property type="match status" value="2"/>
</dbReference>
<sequence length="1270" mass="140064">MVEPPVSQQRDWSAVNPQQQQQLVPRAPPPGCLPRPPSQPPPSVTRGPPLAGPGRRATDGRPRLQMLGPSSLPVRPSQSGRNFTRVFIGPQRGPGRPAGPSQPLRPYGRGRGGGHRPGTPARGRGRGSRQRRVCRCRSCLAQALYGPPPRPAGNQLDADGRWLPLGPLDQRLMWRRRCPAACSGGAEPAVVVAALQTLFSGETPSQLQLLLLQRVLTDPRQMLGRQLPEPLLNAALDRLLALLAPRDRGPAGAGARPGQQQQHALSELQSRLQDPAALRRSLIPSYQHQPLPPHGQHQQLLHQHRHQQHQYLQHHHQHQHHQHHRHHQQPLPHLAPQPAPPPGHHAPWGAPGCRLPSHQGAVPRSHPMAAAPGYQPPAPRLYQSGMPVSQYRGQPQPSRRVASSSVPQAGYQTAVPGPYPGRQPCATGRYPPPYPLPPSGAAPVLYQGPPAAGAAAPAAPGGSWPAHPTVPSDLQPHPGPGPAAGEAAPPPALLSDELPADLADLHDSCLRLIEDDWPDPADRSRCNSPDIPLIAPVPVRARPGVSLSHLNGMDKENKETQLKSHLGIESPVRPVRGAGQVTVTLTLTSEKAQDVGAVLRSLASLLNISPPSGYQVIERTGTPPSQRLGLYRQARGKDGRDQVVDIQEILNGTARFCQYCEVVILNDSGSISKAKSELPVVRDADQLADELHFCGQSCFSQFCGSQLTPAAAAERRAGAVVGHTGRDMFTNGDDPFTKELLSGRGDRQLSRHESGGSSAGAASDTKEPAGKRFKNIKYRDWTDAVQPPSKYRKPSDNELTQLLFQMGICIMPARMPEEVRRCLFCHMIGDAMSDGPARLLNFDVDKWVHLNCALWADDVYETESGALVNVDLALKKSLNSTCTLCKETGASVKCFKVRCDKAYHLACSVKDKCTFYKTKAVYCREHWLKGEKDNELTTLAVYRRVYIEREEDKQVAVVMHQAGSDQSHLLRVGTLIFLSVGQLLPHQLPAFHTGNYIYPIGYKIIRLFWSFRRANKRCQYECSIQEKEGLPEFVIVVREPPLKEVTFTDATCLGVWKQVLRPLARLREQAGMVRLFPQYVTGEDLFGLTEPAIIKILESLPGIDTLTDYRFKYGRNPLLELPLAINPTGCARSEAKLRTHFKRPHTQRPGGGHARSLAQISYTSDSSAPYSKQFVHSRSSQYKKMKQEWRNNVYLARSKIQGLGLYAARTLEKFTMIIEYIGEVIRNELAECREKRYEAALAYDYKFDIEDDSNKIPCLCGAPNCRKWMN</sequence>
<keyword evidence="5" id="KW-0949">S-adenosyl-L-methionine</keyword>